<comment type="pathway">
    <text evidence="1">Siderophore biosynthesis.</text>
</comment>
<keyword evidence="3" id="KW-0560">Oxidoreductase</keyword>
<dbReference type="PROSITE" id="PS00061">
    <property type="entry name" value="ADH_SHORT"/>
    <property type="match status" value="1"/>
</dbReference>
<organism evidence="11 12">
    <name type="scientific">Evansella caseinilytica</name>
    <dbReference type="NCBI Taxonomy" id="1503961"/>
    <lineage>
        <taxon>Bacteria</taxon>
        <taxon>Bacillati</taxon>
        <taxon>Bacillota</taxon>
        <taxon>Bacilli</taxon>
        <taxon>Bacillales</taxon>
        <taxon>Bacillaceae</taxon>
        <taxon>Evansella</taxon>
    </lineage>
</organism>
<evidence type="ECO:0000259" key="10">
    <source>
        <dbReference type="SMART" id="SM00822"/>
    </source>
</evidence>
<dbReference type="SMART" id="SM00822">
    <property type="entry name" value="PKS_KR"/>
    <property type="match status" value="1"/>
</dbReference>
<comment type="similarity">
    <text evidence="2 9">Belongs to the short-chain dehydrogenases/reductases (SDR) family.</text>
</comment>
<evidence type="ECO:0000256" key="4">
    <source>
        <dbReference type="ARBA" id="ARBA00023027"/>
    </source>
</evidence>
<dbReference type="PRINTS" id="PR00080">
    <property type="entry name" value="SDRFAMILY"/>
</dbReference>
<dbReference type="InterPro" id="IPR002347">
    <property type="entry name" value="SDR_fam"/>
</dbReference>
<dbReference type="Gene3D" id="3.40.50.720">
    <property type="entry name" value="NAD(P)-binding Rossmann-like Domain"/>
    <property type="match status" value="1"/>
</dbReference>
<gene>
    <name evidence="11" type="ORF">SAMN05421736_11212</name>
</gene>
<dbReference type="InterPro" id="IPR057326">
    <property type="entry name" value="KR_dom"/>
</dbReference>
<dbReference type="FunFam" id="3.40.50.720:FF:000160">
    <property type="entry name" value="2,3-dihydro-2,3-dihydroxybenzoate dehydrogenase"/>
    <property type="match status" value="1"/>
</dbReference>
<reference evidence="12" key="1">
    <citation type="submission" date="2016-10" db="EMBL/GenBank/DDBJ databases">
        <authorList>
            <person name="Varghese N."/>
            <person name="Submissions S."/>
        </authorList>
    </citation>
    <scope>NUCLEOTIDE SEQUENCE [LARGE SCALE GENOMIC DNA]</scope>
    <source>
        <strain evidence="12">SP</strain>
    </source>
</reference>
<comment type="catalytic activity">
    <reaction evidence="5">
        <text>(2S,3S)-2,3-dihydroxy-2,3-dihydrobenzoate + NAD(+) = 2,3-dihydroxybenzoate + NADH + H(+)</text>
        <dbReference type="Rhea" id="RHEA:23824"/>
        <dbReference type="ChEBI" id="CHEBI:15378"/>
        <dbReference type="ChEBI" id="CHEBI:36654"/>
        <dbReference type="ChEBI" id="CHEBI:57540"/>
        <dbReference type="ChEBI" id="CHEBI:57945"/>
        <dbReference type="ChEBI" id="CHEBI:58764"/>
        <dbReference type="EC" id="1.3.1.28"/>
    </reaction>
</comment>
<dbReference type="GO" id="GO:0016616">
    <property type="term" value="F:oxidoreductase activity, acting on the CH-OH group of donors, NAD or NADP as acceptor"/>
    <property type="evidence" value="ECO:0007669"/>
    <property type="project" value="TreeGrafter"/>
</dbReference>
<evidence type="ECO:0000256" key="2">
    <source>
        <dbReference type="ARBA" id="ARBA00006484"/>
    </source>
</evidence>
<evidence type="ECO:0000256" key="8">
    <source>
        <dbReference type="NCBIfam" id="TIGR04316"/>
    </source>
</evidence>
<evidence type="ECO:0000256" key="7">
    <source>
        <dbReference type="ARBA" id="ARBA00067530"/>
    </source>
</evidence>
<keyword evidence="4" id="KW-0520">NAD</keyword>
<evidence type="ECO:0000313" key="12">
    <source>
        <dbReference type="Proteomes" id="UP000198935"/>
    </source>
</evidence>
<dbReference type="GO" id="GO:0019290">
    <property type="term" value="P:siderophore biosynthetic process"/>
    <property type="evidence" value="ECO:0007669"/>
    <property type="project" value="InterPro"/>
</dbReference>
<dbReference type="Pfam" id="PF00106">
    <property type="entry name" value="adh_short"/>
    <property type="match status" value="1"/>
</dbReference>
<dbReference type="EMBL" id="FNPI01000012">
    <property type="protein sequence ID" value="SDZ41059.1"/>
    <property type="molecule type" value="Genomic_DNA"/>
</dbReference>
<dbReference type="InterPro" id="IPR020904">
    <property type="entry name" value="Sc_DH/Rdtase_CS"/>
</dbReference>
<dbReference type="Proteomes" id="UP000198935">
    <property type="component" value="Unassembled WGS sequence"/>
</dbReference>
<dbReference type="InterPro" id="IPR036291">
    <property type="entry name" value="NAD(P)-bd_dom_sf"/>
</dbReference>
<dbReference type="PANTHER" id="PTHR42760:SF115">
    <property type="entry name" value="3-OXOACYL-[ACYL-CARRIER-PROTEIN] REDUCTASE FABG"/>
    <property type="match status" value="1"/>
</dbReference>
<evidence type="ECO:0000256" key="9">
    <source>
        <dbReference type="RuleBase" id="RU000363"/>
    </source>
</evidence>
<dbReference type="GO" id="GO:0008667">
    <property type="term" value="F:2,3-dihydro-2,3-dihydroxybenzoate dehydrogenase activity"/>
    <property type="evidence" value="ECO:0007669"/>
    <property type="project" value="UniProtKB-UniRule"/>
</dbReference>
<proteinExistence type="inferred from homology"/>
<dbReference type="AlphaFoldDB" id="A0A1H3SVA3"/>
<dbReference type="STRING" id="1503961.SAMN05421736_11212"/>
<dbReference type="NCBIfam" id="TIGR04316">
    <property type="entry name" value="dhbA_paeA"/>
    <property type="match status" value="1"/>
</dbReference>
<dbReference type="NCBIfam" id="NF006074">
    <property type="entry name" value="PRK08220.1"/>
    <property type="match status" value="1"/>
</dbReference>
<dbReference type="PRINTS" id="PR01397">
    <property type="entry name" value="DHBDHDRGNASE"/>
</dbReference>
<keyword evidence="12" id="KW-1185">Reference proteome</keyword>
<dbReference type="EC" id="1.3.1.28" evidence="6 8"/>
<evidence type="ECO:0000256" key="1">
    <source>
        <dbReference type="ARBA" id="ARBA00004924"/>
    </source>
</evidence>
<sequence>MKGKIVLVSGAAQGIGEAVVDTFVDHGAIVAAIDRNKEKLTASALNWQRKGGEVHDFPTDVSNRAAVHAMIEKIETDIGGIDILVNVAGMIRTGPIEQFSPEDWEAVFQVNIAGVFHLSQAVSRYMISRRAGAIVTVSSNAAAVPRKHMSAYAASKAAATMFTKCLGLELAEYNIRCNIVSPGSTDTEMQRAVWTDEDGGKKVIEGSLKEYRTGIPLQKIAAPSDIADAVLFLASEQAKHITMHDLRVDGGATLGM</sequence>
<evidence type="ECO:0000256" key="3">
    <source>
        <dbReference type="ARBA" id="ARBA00023002"/>
    </source>
</evidence>
<protein>
    <recommendedName>
        <fullName evidence="7 8">2,3-dihydro-2,3-dihydroxybenzoate dehydrogenase</fullName>
        <ecNumber evidence="6 8">1.3.1.28</ecNumber>
    </recommendedName>
</protein>
<name>A0A1H3SVA3_9BACI</name>
<feature type="domain" description="Ketoreductase" evidence="10">
    <location>
        <begin position="4"/>
        <end position="174"/>
    </location>
</feature>
<evidence type="ECO:0000256" key="5">
    <source>
        <dbReference type="ARBA" id="ARBA00052874"/>
    </source>
</evidence>
<accession>A0A1H3SVA3</accession>
<evidence type="ECO:0000313" key="11">
    <source>
        <dbReference type="EMBL" id="SDZ41059.1"/>
    </source>
</evidence>
<dbReference type="InterPro" id="IPR003560">
    <property type="entry name" value="DHB_DH"/>
</dbReference>
<dbReference type="SUPFAM" id="SSF51735">
    <property type="entry name" value="NAD(P)-binding Rossmann-fold domains"/>
    <property type="match status" value="1"/>
</dbReference>
<dbReference type="PANTHER" id="PTHR42760">
    <property type="entry name" value="SHORT-CHAIN DEHYDROGENASES/REDUCTASES FAMILY MEMBER"/>
    <property type="match status" value="1"/>
</dbReference>
<evidence type="ECO:0000256" key="6">
    <source>
        <dbReference type="ARBA" id="ARBA00066334"/>
    </source>
</evidence>